<dbReference type="InterPro" id="IPR020581">
    <property type="entry name" value="GDC_P"/>
</dbReference>
<dbReference type="SUPFAM" id="SSF53383">
    <property type="entry name" value="PLP-dependent transferases"/>
    <property type="match status" value="2"/>
</dbReference>
<dbReference type="EMBL" id="JBHSLD010000027">
    <property type="protein sequence ID" value="MFC5382434.1"/>
    <property type="molecule type" value="Genomic_DNA"/>
</dbReference>
<keyword evidence="6 8" id="KW-0560">Oxidoreductase</keyword>
<evidence type="ECO:0000256" key="4">
    <source>
        <dbReference type="ARBA" id="ARBA00011690"/>
    </source>
</evidence>
<dbReference type="CDD" id="cd00613">
    <property type="entry name" value="GDC-P"/>
    <property type="match status" value="2"/>
</dbReference>
<dbReference type="PANTHER" id="PTHR11773:SF1">
    <property type="entry name" value="GLYCINE DEHYDROGENASE (DECARBOXYLATING), MITOCHONDRIAL"/>
    <property type="match status" value="1"/>
</dbReference>
<accession>A0ABW0GR23</accession>
<feature type="domain" description="Glycine cleavage system P-protein N-terminal" evidence="9">
    <location>
        <begin position="14"/>
        <end position="445"/>
    </location>
</feature>
<dbReference type="Gene3D" id="3.40.640.10">
    <property type="entry name" value="Type I PLP-dependent aspartate aminotransferase-like (Major domain)"/>
    <property type="match status" value="2"/>
</dbReference>
<dbReference type="InterPro" id="IPR003437">
    <property type="entry name" value="GcvP"/>
</dbReference>
<dbReference type="Gene3D" id="3.90.1150.10">
    <property type="entry name" value="Aspartate Aminotransferase, domain 1"/>
    <property type="match status" value="2"/>
</dbReference>
<proteinExistence type="inferred from homology"/>
<evidence type="ECO:0000256" key="2">
    <source>
        <dbReference type="ARBA" id="ARBA00003788"/>
    </source>
</evidence>
<dbReference type="Pfam" id="PF02347">
    <property type="entry name" value="GDC-P"/>
    <property type="match status" value="2"/>
</dbReference>
<keyword evidence="12" id="KW-1185">Reference proteome</keyword>
<comment type="caution">
    <text evidence="11">The sequence shown here is derived from an EMBL/GenBank/DDBJ whole genome shotgun (WGS) entry which is preliminary data.</text>
</comment>
<dbReference type="EC" id="1.4.4.2" evidence="8"/>
<reference evidence="12" key="1">
    <citation type="journal article" date="2019" name="Int. J. Syst. Evol. Microbiol.">
        <title>The Global Catalogue of Microorganisms (GCM) 10K type strain sequencing project: providing services to taxonomists for standard genome sequencing and annotation.</title>
        <authorList>
            <consortium name="The Broad Institute Genomics Platform"/>
            <consortium name="The Broad Institute Genome Sequencing Center for Infectious Disease"/>
            <person name="Wu L."/>
            <person name="Ma J."/>
        </authorList>
    </citation>
    <scope>NUCLEOTIDE SEQUENCE [LARGE SCALE GENOMIC DNA]</scope>
    <source>
        <strain evidence="12">CCUG 43114</strain>
    </source>
</reference>
<dbReference type="InterPro" id="IPR049316">
    <property type="entry name" value="GDC-P_C"/>
</dbReference>
<dbReference type="HAMAP" id="MF_00711">
    <property type="entry name" value="GcvP"/>
    <property type="match status" value="1"/>
</dbReference>
<sequence>MTSSDTPRTAFVDRHLGHVPDVDAFAAGTGFDDLEALVDATVPAGIRQDEPLDLPPALDEEDALAELRGLAARNRVVQPMIGLGYHGTVTPPVVRRNVLQDPAWYTAYTPYQPEISQGRLEALLTFQTVVTDLTGLDVANASLLDEPTAAAEAMTLLRRATRAGDDAVFLVDTDVLPQTRAVLQTRAEPLGIGLVDLDLGADEDPDGDAVAAALDGRPVFGALLQYPGASGQVRDLRAVVAAVDAAGGKVAVAADPLALTLLTPPGEWGADVAVGSMQRFGVPMGYGGPHAGYMAVRDGLQRLLPGRLVGVSKDSAGNPALRLALQTREQHIRREKATSNICTAQVLLAVIAGMYAVWHGPEGLRRIAQHAHRQVSRVAAAARAAGHDVVTTRHFDTVTITVPDADAVLARALEGGVNLRRVDDTRVAVTADETTRDAHVDAVARALGAEAPAGDDLPAAGGPLARTSGYLGNEVFHRYRSETGLLRYLRRLADMDFALDRGMIPLGSCTMKLNATTEMESITWSEFADLHPFAPADQAAGTRQVVADLERWLAEVTGYDAVSVQPNSGAQGELAGLLAIRGYHRSRGDEQRDVCLIPASAHGTNAASAVMAGLRVVVVACDEAGNVDVDDLRTKIEQHGDRLGALMITYPSTHGVFEEAVREICAAVHDAGGQVYLDGANLNALVGLARPGRFGADVSHLNLHKTFCIPHGGGGPGVGPIGVRQHLAEFLPGHPLEPSLAGNVVGPVSGAPYGSAGILTIPWTYVRTMGPDGLRRATVRAIAAANYVARRLQGSWDVLYTGRNGTVAHECILDVRPLAKAAGITVDDVAKRLVDHGFHAPTMSWPVTGTLMVEPTESEDLAELDRFCDAMIEIRAEVDRVVAGEWIVAESPLRRAPHTAEDLVGEWDRPYDRRLGVYPAGTTRGKYWPPVGRVDGAFGDRNLVCACPPVSAFGEPEAAPDEVSVVEVAGEEPALVR</sequence>
<dbReference type="Pfam" id="PF21478">
    <property type="entry name" value="GcvP2_C"/>
    <property type="match status" value="1"/>
</dbReference>
<evidence type="ECO:0000256" key="8">
    <source>
        <dbReference type="HAMAP-Rule" id="MF_00711"/>
    </source>
</evidence>
<dbReference type="InterPro" id="IPR049315">
    <property type="entry name" value="GDC-P_N"/>
</dbReference>
<name>A0ABW0GR23_9MICO</name>
<dbReference type="Proteomes" id="UP001596122">
    <property type="component" value="Unassembled WGS sequence"/>
</dbReference>
<evidence type="ECO:0000256" key="1">
    <source>
        <dbReference type="ARBA" id="ARBA00001933"/>
    </source>
</evidence>
<evidence type="ECO:0000256" key="7">
    <source>
        <dbReference type="ARBA" id="ARBA00049026"/>
    </source>
</evidence>
<dbReference type="NCBIfam" id="TIGR00461">
    <property type="entry name" value="gcvP"/>
    <property type="match status" value="1"/>
</dbReference>
<evidence type="ECO:0000313" key="11">
    <source>
        <dbReference type="EMBL" id="MFC5382434.1"/>
    </source>
</evidence>
<evidence type="ECO:0000259" key="9">
    <source>
        <dbReference type="Pfam" id="PF02347"/>
    </source>
</evidence>
<evidence type="ECO:0000256" key="6">
    <source>
        <dbReference type="ARBA" id="ARBA00023002"/>
    </source>
</evidence>
<comment type="catalytic activity">
    <reaction evidence="7 8">
        <text>N(6)-[(R)-lipoyl]-L-lysyl-[glycine-cleavage complex H protein] + glycine + H(+) = N(6)-[(R)-S(8)-aminomethyldihydrolipoyl]-L-lysyl-[glycine-cleavage complex H protein] + CO2</text>
        <dbReference type="Rhea" id="RHEA:24304"/>
        <dbReference type="Rhea" id="RHEA-COMP:10494"/>
        <dbReference type="Rhea" id="RHEA-COMP:10495"/>
        <dbReference type="ChEBI" id="CHEBI:15378"/>
        <dbReference type="ChEBI" id="CHEBI:16526"/>
        <dbReference type="ChEBI" id="CHEBI:57305"/>
        <dbReference type="ChEBI" id="CHEBI:83099"/>
        <dbReference type="ChEBI" id="CHEBI:83143"/>
        <dbReference type="EC" id="1.4.4.2"/>
    </reaction>
</comment>
<feature type="domain" description="Glycine dehydrogenase C-terminal" evidence="10">
    <location>
        <begin position="777"/>
        <end position="898"/>
    </location>
</feature>
<feature type="domain" description="Glycine cleavage system P-protein N-terminal" evidence="9">
    <location>
        <begin position="480"/>
        <end position="733"/>
    </location>
</feature>
<evidence type="ECO:0000256" key="5">
    <source>
        <dbReference type="ARBA" id="ARBA00022898"/>
    </source>
</evidence>
<gene>
    <name evidence="8 11" type="primary">gcvP</name>
    <name evidence="11" type="ORF">ACFPJ6_16835</name>
</gene>
<keyword evidence="5 8" id="KW-0663">Pyridoxal phosphate</keyword>
<comment type="subunit">
    <text evidence="4 8">The glycine cleavage system is composed of four proteins: P, T, L and H.</text>
</comment>
<dbReference type="NCBIfam" id="NF003346">
    <property type="entry name" value="PRK04366.1"/>
    <property type="match status" value="1"/>
</dbReference>
<dbReference type="InterPro" id="IPR015421">
    <property type="entry name" value="PyrdxlP-dep_Trfase_major"/>
</dbReference>
<protein>
    <recommendedName>
        <fullName evidence="8">Glycine dehydrogenase (decarboxylating)</fullName>
        <ecNumber evidence="8">1.4.4.2</ecNumber>
    </recommendedName>
    <alternativeName>
        <fullName evidence="8">Glycine cleavage system P-protein</fullName>
    </alternativeName>
    <alternativeName>
        <fullName evidence="8">Glycine decarboxylase</fullName>
    </alternativeName>
    <alternativeName>
        <fullName evidence="8">Glycine dehydrogenase (aminomethyl-transferring)</fullName>
    </alternativeName>
</protein>
<comment type="cofactor">
    <cofactor evidence="1 8">
        <name>pyridoxal 5'-phosphate</name>
        <dbReference type="ChEBI" id="CHEBI:597326"/>
    </cofactor>
</comment>
<dbReference type="InterPro" id="IPR015422">
    <property type="entry name" value="PyrdxlP-dep_Trfase_small"/>
</dbReference>
<organism evidence="11 12">
    <name type="scientific">Aquipuribacter nitratireducens</name>
    <dbReference type="NCBI Taxonomy" id="650104"/>
    <lineage>
        <taxon>Bacteria</taxon>
        <taxon>Bacillati</taxon>
        <taxon>Actinomycetota</taxon>
        <taxon>Actinomycetes</taxon>
        <taxon>Micrococcales</taxon>
        <taxon>Intrasporangiaceae</taxon>
        <taxon>Aquipuribacter</taxon>
    </lineage>
</organism>
<dbReference type="PANTHER" id="PTHR11773">
    <property type="entry name" value="GLYCINE DEHYDROGENASE, DECARBOXYLATING"/>
    <property type="match status" value="1"/>
</dbReference>
<dbReference type="RefSeq" id="WP_340268656.1">
    <property type="nucleotide sequence ID" value="NZ_JBBEOG010000003.1"/>
</dbReference>
<feature type="modified residue" description="N6-(pyridoxal phosphate)lysine" evidence="8">
    <location>
        <position position="705"/>
    </location>
</feature>
<comment type="function">
    <text evidence="2 8">The glycine cleavage system catalyzes the degradation of glycine. The P protein binds the alpha-amino group of glycine through its pyridoxal phosphate cofactor; CO(2) is released and the remaining methylamine moiety is then transferred to the lipoamide cofactor of the H protein.</text>
</comment>
<evidence type="ECO:0000313" key="12">
    <source>
        <dbReference type="Proteomes" id="UP001596122"/>
    </source>
</evidence>
<evidence type="ECO:0000259" key="10">
    <source>
        <dbReference type="Pfam" id="PF21478"/>
    </source>
</evidence>
<dbReference type="GO" id="GO:0004375">
    <property type="term" value="F:glycine dehydrogenase (decarboxylating) activity"/>
    <property type="evidence" value="ECO:0007669"/>
    <property type="project" value="UniProtKB-EC"/>
</dbReference>
<evidence type="ECO:0000256" key="3">
    <source>
        <dbReference type="ARBA" id="ARBA00010756"/>
    </source>
</evidence>
<dbReference type="InterPro" id="IPR015424">
    <property type="entry name" value="PyrdxlP-dep_Trfase"/>
</dbReference>
<comment type="similarity">
    <text evidence="3 8">Belongs to the GcvP family.</text>
</comment>